<comment type="caution">
    <text evidence="1">The sequence shown here is derived from an EMBL/GenBank/DDBJ whole genome shotgun (WGS) entry which is preliminary data.</text>
</comment>
<dbReference type="RefSeq" id="WP_094966712.1">
    <property type="nucleotide sequence ID" value="NZ_NGJN01000001.1"/>
</dbReference>
<dbReference type="OrthoDB" id="1446707at2"/>
<sequence length="129" mass="14820">MQKPVTILFSALILLQSLNISMQDIAKFGVLLEHANYHQETYGDSFFEFIVEHYGSLDYQDGVEHDEHDDLPFKQSHQTSTHVNSVFVLNDFSFSLDDAKILEVPFNFLYKDSYSLLVKPSVFQPPKTA</sequence>
<proteinExistence type="predicted"/>
<name>A0A265UZB5_9FLAO</name>
<dbReference type="AlphaFoldDB" id="A0A265UZB5"/>
<organism evidence="1 2">
    <name type="scientific">Winogradskyella aurantia</name>
    <dbReference type="NCBI Taxonomy" id="1915063"/>
    <lineage>
        <taxon>Bacteria</taxon>
        <taxon>Pseudomonadati</taxon>
        <taxon>Bacteroidota</taxon>
        <taxon>Flavobacteriia</taxon>
        <taxon>Flavobacteriales</taxon>
        <taxon>Flavobacteriaceae</taxon>
        <taxon>Winogradskyella</taxon>
    </lineage>
</organism>
<evidence type="ECO:0000313" key="1">
    <source>
        <dbReference type="EMBL" id="OZV70636.1"/>
    </source>
</evidence>
<evidence type="ECO:0000313" key="2">
    <source>
        <dbReference type="Proteomes" id="UP000216840"/>
    </source>
</evidence>
<dbReference type="EMBL" id="NGJN01000001">
    <property type="protein sequence ID" value="OZV70636.1"/>
    <property type="molecule type" value="Genomic_DNA"/>
</dbReference>
<reference evidence="1 2" key="1">
    <citation type="submission" date="2017-05" db="EMBL/GenBank/DDBJ databases">
        <title>The draft genome sequence of Idiomarina salinarum WNB302.</title>
        <authorList>
            <person name="Sun Y."/>
            <person name="Chen B."/>
            <person name="Du Z."/>
        </authorList>
    </citation>
    <scope>NUCLEOTIDE SEQUENCE [LARGE SCALE GENOMIC DNA]</scope>
    <source>
        <strain evidence="1 2">WNB302</strain>
    </source>
</reference>
<gene>
    <name evidence="1" type="ORF">CA834_00540</name>
</gene>
<keyword evidence="2" id="KW-1185">Reference proteome</keyword>
<protein>
    <submittedName>
        <fullName evidence="1">Uncharacterized protein</fullName>
    </submittedName>
</protein>
<dbReference type="Proteomes" id="UP000216840">
    <property type="component" value="Unassembled WGS sequence"/>
</dbReference>
<accession>A0A265UZB5</accession>